<accession>A0A7X0B100</accession>
<feature type="region of interest" description="Disordered" evidence="1">
    <location>
        <begin position="42"/>
        <end position="86"/>
    </location>
</feature>
<evidence type="ECO:0000313" key="4">
    <source>
        <dbReference type="Proteomes" id="UP000539175"/>
    </source>
</evidence>
<feature type="compositionally biased region" description="Basic and acidic residues" evidence="1">
    <location>
        <begin position="42"/>
        <end position="71"/>
    </location>
</feature>
<organism evidence="3 4">
    <name type="scientific">Nitrospirillum iridis</name>
    <dbReference type="NCBI Taxonomy" id="765888"/>
    <lineage>
        <taxon>Bacteria</taxon>
        <taxon>Pseudomonadati</taxon>
        <taxon>Pseudomonadota</taxon>
        <taxon>Alphaproteobacteria</taxon>
        <taxon>Rhodospirillales</taxon>
        <taxon>Azospirillaceae</taxon>
        <taxon>Nitrospirillum</taxon>
    </lineage>
</organism>
<feature type="transmembrane region" description="Helical" evidence="2">
    <location>
        <begin position="241"/>
        <end position="265"/>
    </location>
</feature>
<dbReference type="InterPro" id="IPR012666">
    <property type="entry name" value="CbtA_put"/>
</dbReference>
<dbReference type="RefSeq" id="WP_184805023.1">
    <property type="nucleotide sequence ID" value="NZ_JACIIZ010000013.1"/>
</dbReference>
<dbReference type="Pfam" id="PF09490">
    <property type="entry name" value="CbtA"/>
    <property type="match status" value="1"/>
</dbReference>
<dbReference type="EMBL" id="JACIIZ010000013">
    <property type="protein sequence ID" value="MBB6253789.1"/>
    <property type="molecule type" value="Genomic_DNA"/>
</dbReference>
<feature type="transmembrane region" description="Helical" evidence="2">
    <location>
        <begin position="202"/>
        <end position="221"/>
    </location>
</feature>
<evidence type="ECO:0000256" key="1">
    <source>
        <dbReference type="SAM" id="MobiDB-lite"/>
    </source>
</evidence>
<name>A0A7X0B100_9PROT</name>
<sequence length="282" mass="29345">MIGILLARGMLIGILAGVFAFGVATLIGEPSVDRAIAFESAHGHDHPEGGRQDETVPHEHAAPEHAGPDVGHHHHHAAEAGDEEEELFSRATQGGWGLLTGLVVYGAAVGGLFALTYAYAQGRMGALGPRGLAATLAVLGFLAIVLVPGFKYPANPPAVGDPDTIRQRTALFFILLILSVAAMGGAVVCARRLAGRWGGWNAGLAGGALFLAVMVAAGFVLPTVDEVPVTFPAQLLWQFRLASWGIQAALWAALGLGFGGLCQAAQERDAQALRRGDRPALF</sequence>
<dbReference type="AlphaFoldDB" id="A0A7X0B100"/>
<protein>
    <submittedName>
        <fullName evidence="3">ABC-type nickel/cobalt efflux system permease component RcnA</fullName>
    </submittedName>
</protein>
<feature type="transmembrane region" description="Helical" evidence="2">
    <location>
        <begin position="170"/>
        <end position="190"/>
    </location>
</feature>
<feature type="transmembrane region" description="Helical" evidence="2">
    <location>
        <begin position="96"/>
        <end position="120"/>
    </location>
</feature>
<keyword evidence="2" id="KW-0812">Transmembrane</keyword>
<evidence type="ECO:0000256" key="2">
    <source>
        <dbReference type="SAM" id="Phobius"/>
    </source>
</evidence>
<dbReference type="Proteomes" id="UP000539175">
    <property type="component" value="Unassembled WGS sequence"/>
</dbReference>
<reference evidence="3 4" key="1">
    <citation type="submission" date="2020-08" db="EMBL/GenBank/DDBJ databases">
        <title>Genomic Encyclopedia of Type Strains, Phase IV (KMG-IV): sequencing the most valuable type-strain genomes for metagenomic binning, comparative biology and taxonomic classification.</title>
        <authorList>
            <person name="Goeker M."/>
        </authorList>
    </citation>
    <scope>NUCLEOTIDE SEQUENCE [LARGE SCALE GENOMIC DNA]</scope>
    <source>
        <strain evidence="3 4">DSM 22198</strain>
    </source>
</reference>
<keyword evidence="2" id="KW-1133">Transmembrane helix</keyword>
<keyword evidence="4" id="KW-1185">Reference proteome</keyword>
<gene>
    <name evidence="3" type="ORF">FHS74_004365</name>
</gene>
<evidence type="ECO:0000313" key="3">
    <source>
        <dbReference type="EMBL" id="MBB6253789.1"/>
    </source>
</evidence>
<comment type="caution">
    <text evidence="3">The sequence shown here is derived from an EMBL/GenBank/DDBJ whole genome shotgun (WGS) entry which is preliminary data.</text>
</comment>
<proteinExistence type="predicted"/>
<feature type="transmembrane region" description="Helical" evidence="2">
    <location>
        <begin position="132"/>
        <end position="150"/>
    </location>
</feature>
<keyword evidence="2" id="KW-0472">Membrane</keyword>